<feature type="compositionally biased region" description="Polar residues" evidence="1">
    <location>
        <begin position="421"/>
        <end position="445"/>
    </location>
</feature>
<dbReference type="EMBL" id="CAJOBJ010053263">
    <property type="protein sequence ID" value="CAF4383999.1"/>
    <property type="molecule type" value="Genomic_DNA"/>
</dbReference>
<feature type="region of interest" description="Disordered" evidence="1">
    <location>
        <begin position="411"/>
        <end position="445"/>
    </location>
</feature>
<organism evidence="3 4">
    <name type="scientific">Rotaria magnacalcarata</name>
    <dbReference type="NCBI Taxonomy" id="392030"/>
    <lineage>
        <taxon>Eukaryota</taxon>
        <taxon>Metazoa</taxon>
        <taxon>Spiralia</taxon>
        <taxon>Gnathifera</taxon>
        <taxon>Rotifera</taxon>
        <taxon>Eurotatoria</taxon>
        <taxon>Bdelloidea</taxon>
        <taxon>Philodinida</taxon>
        <taxon>Philodinidae</taxon>
        <taxon>Rotaria</taxon>
    </lineage>
</organism>
<dbReference type="CDD" id="cd22665">
    <property type="entry name" value="FHA_MDC1"/>
    <property type="match status" value="1"/>
</dbReference>
<dbReference type="SUPFAM" id="SSF49879">
    <property type="entry name" value="SMAD/FHA domain"/>
    <property type="match status" value="1"/>
</dbReference>
<evidence type="ECO:0000256" key="1">
    <source>
        <dbReference type="SAM" id="MobiDB-lite"/>
    </source>
</evidence>
<feature type="non-terminal residue" evidence="3">
    <location>
        <position position="1"/>
    </location>
</feature>
<evidence type="ECO:0000313" key="3">
    <source>
        <dbReference type="EMBL" id="CAF4383999.1"/>
    </source>
</evidence>
<comment type="caution">
    <text evidence="3">The sequence shown here is derived from an EMBL/GenBank/DDBJ whole genome shotgun (WGS) entry which is preliminary data.</text>
</comment>
<reference evidence="3" key="1">
    <citation type="submission" date="2021-02" db="EMBL/GenBank/DDBJ databases">
        <authorList>
            <person name="Nowell W R."/>
        </authorList>
    </citation>
    <scope>NUCLEOTIDE SEQUENCE</scope>
</reference>
<dbReference type="InterPro" id="IPR000253">
    <property type="entry name" value="FHA_dom"/>
</dbReference>
<dbReference type="InterPro" id="IPR050923">
    <property type="entry name" value="Cell_Proc_Reg/RNA_Proc"/>
</dbReference>
<name>A0A8S2VBJ2_9BILA</name>
<evidence type="ECO:0000259" key="2">
    <source>
        <dbReference type="PROSITE" id="PS50006"/>
    </source>
</evidence>
<gene>
    <name evidence="3" type="ORF">GIL414_LOCUS29424</name>
</gene>
<dbReference type="SMART" id="SM00240">
    <property type="entry name" value="FHA"/>
    <property type="match status" value="1"/>
</dbReference>
<sequence length="445" mass="49188">MTDLDNTQILSADESLLQDSSIIELEASLKIISGTDSNTYQIGKETIIGRGNPSDLIISAPSLSKQHAKVTLNNGQYFITDLGSSNKTFHNKIQLQPNVCYALHNGDELKLGDVVCLFQEQKQSNKNVKDNNKKVIIGTTTEIEIDKTQAYTLKRADEENTGTEQIVCETQPYDLESEPAVTDIVETKREEVHQVVIEGDKLIEKITTTTTTTTTTISGNDNLPMETQAYDLEPTEEETTTTILIDDKNHAVETQAYDLQPTYEETTTITTTTETTVVENVTSSGETLTYDLQPTDEDNTKTAANVESENAPNNLSSTNEEDSKISTTMENENLPMDEQNDLDTTTPAVCADTQQYDLDEQIDGSSPRPASETCEVVPMSKLAEQIQNAENAVDDTMSKQQVEVIINQNLVEENMEDEQMDTSQSEPLSTIKNVEPTTAVEQQES</sequence>
<dbReference type="InterPro" id="IPR008984">
    <property type="entry name" value="SMAD_FHA_dom_sf"/>
</dbReference>
<dbReference type="Proteomes" id="UP000681720">
    <property type="component" value="Unassembled WGS sequence"/>
</dbReference>
<accession>A0A8S2VBJ2</accession>
<dbReference type="Gene3D" id="2.60.200.20">
    <property type="match status" value="1"/>
</dbReference>
<dbReference type="PROSITE" id="PS50006">
    <property type="entry name" value="FHA_DOMAIN"/>
    <property type="match status" value="1"/>
</dbReference>
<evidence type="ECO:0000313" key="4">
    <source>
        <dbReference type="Proteomes" id="UP000681720"/>
    </source>
</evidence>
<protein>
    <recommendedName>
        <fullName evidence="2">FHA domain-containing protein</fullName>
    </recommendedName>
</protein>
<dbReference type="AlphaFoldDB" id="A0A8S2VBJ2"/>
<feature type="domain" description="FHA" evidence="2">
    <location>
        <begin position="46"/>
        <end position="95"/>
    </location>
</feature>
<dbReference type="PANTHER" id="PTHR23308">
    <property type="entry name" value="NUCLEAR INHIBITOR OF PROTEIN PHOSPHATASE-1"/>
    <property type="match status" value="1"/>
</dbReference>
<proteinExistence type="predicted"/>
<dbReference type="Pfam" id="PF00498">
    <property type="entry name" value="FHA"/>
    <property type="match status" value="1"/>
</dbReference>